<dbReference type="eggNOG" id="COG2761">
    <property type="taxonomic scope" value="Bacteria"/>
</dbReference>
<dbReference type="CDD" id="cd03024">
    <property type="entry name" value="DsbA_FrnE"/>
    <property type="match status" value="1"/>
</dbReference>
<dbReference type="SUPFAM" id="SSF52833">
    <property type="entry name" value="Thioredoxin-like"/>
    <property type="match status" value="1"/>
</dbReference>
<dbReference type="Proteomes" id="UP000019364">
    <property type="component" value="Unassembled WGS sequence"/>
</dbReference>
<dbReference type="Pfam" id="PF01323">
    <property type="entry name" value="DSBA"/>
    <property type="match status" value="1"/>
</dbReference>
<organism evidence="2 3">
    <name type="scientific">Paenibacillus pini JCM 16418</name>
    <dbReference type="NCBI Taxonomy" id="1236976"/>
    <lineage>
        <taxon>Bacteria</taxon>
        <taxon>Bacillati</taxon>
        <taxon>Bacillota</taxon>
        <taxon>Bacilli</taxon>
        <taxon>Bacillales</taxon>
        <taxon>Paenibacillaceae</taxon>
        <taxon>Paenibacillus</taxon>
    </lineage>
</organism>
<dbReference type="PANTHER" id="PTHR13887:SF41">
    <property type="entry name" value="THIOREDOXIN SUPERFAMILY PROTEIN"/>
    <property type="match status" value="1"/>
</dbReference>
<comment type="caution">
    <text evidence="2">The sequence shown here is derived from an EMBL/GenBank/DDBJ whole genome shotgun (WGS) entry which is preliminary data.</text>
</comment>
<dbReference type="AlphaFoldDB" id="W7Z647"/>
<evidence type="ECO:0000313" key="2">
    <source>
        <dbReference type="EMBL" id="GAF09799.1"/>
    </source>
</evidence>
<feature type="domain" description="DSBA-like thioredoxin" evidence="1">
    <location>
        <begin position="4"/>
        <end position="205"/>
    </location>
</feature>
<dbReference type="GO" id="GO:0016853">
    <property type="term" value="F:isomerase activity"/>
    <property type="evidence" value="ECO:0007669"/>
    <property type="project" value="UniProtKB-KW"/>
</dbReference>
<dbReference type="STRING" id="1236976.JCM16418_3955"/>
<dbReference type="PANTHER" id="PTHR13887">
    <property type="entry name" value="GLUTATHIONE S-TRANSFERASE KAPPA"/>
    <property type="match status" value="1"/>
</dbReference>
<gene>
    <name evidence="2" type="ORF">JCM16418_3955</name>
</gene>
<reference evidence="2 3" key="1">
    <citation type="journal article" date="2014" name="Genome Announc.">
        <title>Draft Genome Sequence of Paenibacillus pini JCM 16418T, Isolated from the Rhizosphere of Pine Tree.</title>
        <authorList>
            <person name="Yuki M."/>
            <person name="Oshima K."/>
            <person name="Suda W."/>
            <person name="Oshida Y."/>
            <person name="Kitamura K."/>
            <person name="Iida Y."/>
            <person name="Hattori M."/>
            <person name="Ohkuma M."/>
        </authorList>
    </citation>
    <scope>NUCLEOTIDE SEQUENCE [LARGE SCALE GENOMIC DNA]</scope>
    <source>
        <strain evidence="2 3">JCM 16418</strain>
    </source>
</reference>
<sequence length="244" mass="27310">MMNIEIWSDFACPFCYIGKRRFEEGLQQFAHRDQVEITFRSFELAPDAPVDNDQNMHSILASKYGMSLEQAKAANDNLTEQAKAVGLTYHFDTMIPTNTFDAHRMTHWAAEAGKRYDMTERLFKAYFTDSAHIGDRETLIRLAGEIGLDAQAAATMLESDAYKDDVRRDEQEGSQLGVTGVPFFVINRKYGISGAQPPEAFVETLNKVWQEDHPLTLLNEEGTESDAACSDGACHVPGAQKTTE</sequence>
<keyword evidence="3" id="KW-1185">Reference proteome</keyword>
<protein>
    <submittedName>
        <fullName evidence="2">2-hydroxychromene-2-carboxylate isomerase</fullName>
    </submittedName>
</protein>
<keyword evidence="2" id="KW-0413">Isomerase</keyword>
<proteinExistence type="predicted"/>
<dbReference type="EMBL" id="BAVZ01000015">
    <property type="protein sequence ID" value="GAF09799.1"/>
    <property type="molecule type" value="Genomic_DNA"/>
</dbReference>
<name>W7Z647_9BACL</name>
<accession>W7Z647</accession>
<dbReference type="InterPro" id="IPR036249">
    <property type="entry name" value="Thioredoxin-like_sf"/>
</dbReference>
<dbReference type="Gene3D" id="3.40.30.10">
    <property type="entry name" value="Glutaredoxin"/>
    <property type="match status" value="1"/>
</dbReference>
<dbReference type="GO" id="GO:0016491">
    <property type="term" value="F:oxidoreductase activity"/>
    <property type="evidence" value="ECO:0007669"/>
    <property type="project" value="InterPro"/>
</dbReference>
<evidence type="ECO:0000313" key="3">
    <source>
        <dbReference type="Proteomes" id="UP000019364"/>
    </source>
</evidence>
<evidence type="ECO:0000259" key="1">
    <source>
        <dbReference type="Pfam" id="PF01323"/>
    </source>
</evidence>
<dbReference type="InterPro" id="IPR001853">
    <property type="entry name" value="DSBA-like_thioredoxin_dom"/>
</dbReference>